<accession>A0A174K9W7</accession>
<dbReference type="AlphaFoldDB" id="A0A174K9W7"/>
<dbReference type="GO" id="GO:0071973">
    <property type="term" value="P:bacterial-type flagellum-dependent cell motility"/>
    <property type="evidence" value="ECO:0007669"/>
    <property type="project" value="InterPro"/>
</dbReference>
<evidence type="ECO:0000313" key="5">
    <source>
        <dbReference type="EMBL" id="CUP07226.1"/>
    </source>
</evidence>
<organism evidence="5 6">
    <name type="scientific">Hungatella hathewayi</name>
    <dbReference type="NCBI Taxonomy" id="154046"/>
    <lineage>
        <taxon>Bacteria</taxon>
        <taxon>Bacillati</taxon>
        <taxon>Bacillota</taxon>
        <taxon>Clostridia</taxon>
        <taxon>Lachnospirales</taxon>
        <taxon>Lachnospiraceae</taxon>
        <taxon>Hungatella</taxon>
    </lineage>
</organism>
<dbReference type="Pfam" id="PF02049">
    <property type="entry name" value="FliE"/>
    <property type="match status" value="1"/>
</dbReference>
<dbReference type="HAMAP" id="MF_00724">
    <property type="entry name" value="FliE"/>
    <property type="match status" value="1"/>
</dbReference>
<dbReference type="GO" id="GO:0005198">
    <property type="term" value="F:structural molecule activity"/>
    <property type="evidence" value="ECO:0007669"/>
    <property type="project" value="InterPro"/>
</dbReference>
<evidence type="ECO:0000313" key="6">
    <source>
        <dbReference type="Proteomes" id="UP000095651"/>
    </source>
</evidence>
<keyword evidence="3 4" id="KW-0975">Bacterial flagellum</keyword>
<name>A0A174K9W7_9FIRM</name>
<evidence type="ECO:0000256" key="3">
    <source>
        <dbReference type="ARBA" id="ARBA00023143"/>
    </source>
</evidence>
<dbReference type="PANTHER" id="PTHR34653">
    <property type="match status" value="1"/>
</dbReference>
<keyword evidence="5" id="KW-0282">Flagellum</keyword>
<dbReference type="RefSeq" id="WP_055659122.1">
    <property type="nucleotide sequence ID" value="NZ_CABIXC010000017.1"/>
</dbReference>
<dbReference type="GO" id="GO:0003774">
    <property type="term" value="F:cytoskeletal motor activity"/>
    <property type="evidence" value="ECO:0007669"/>
    <property type="project" value="InterPro"/>
</dbReference>
<gene>
    <name evidence="4" type="primary">fliE</name>
    <name evidence="5" type="ORF">ERS852407_04882</name>
</gene>
<proteinExistence type="inferred from homology"/>
<comment type="subcellular location">
    <subcellularLocation>
        <location evidence="1 4">Bacterial flagellum basal body</location>
    </subcellularLocation>
</comment>
<protein>
    <recommendedName>
        <fullName evidence="4">Flagellar hook-basal body complex protein FliE</fullName>
    </recommendedName>
</protein>
<evidence type="ECO:0000256" key="4">
    <source>
        <dbReference type="HAMAP-Rule" id="MF_00724"/>
    </source>
</evidence>
<dbReference type="GO" id="GO:0009425">
    <property type="term" value="C:bacterial-type flagellum basal body"/>
    <property type="evidence" value="ECO:0007669"/>
    <property type="project" value="UniProtKB-SubCell"/>
</dbReference>
<dbReference type="EMBL" id="CYZE01000017">
    <property type="protein sequence ID" value="CUP07226.1"/>
    <property type="molecule type" value="Genomic_DNA"/>
</dbReference>
<dbReference type="InterPro" id="IPR001624">
    <property type="entry name" value="FliE"/>
</dbReference>
<comment type="similarity">
    <text evidence="2 4">Belongs to the FliE family.</text>
</comment>
<evidence type="ECO:0000256" key="1">
    <source>
        <dbReference type="ARBA" id="ARBA00004117"/>
    </source>
</evidence>
<sequence>MFIVPITRLEGVSSLEEMKKLDKTPQKQVNKSFQNILTDAVKEADQAVKDTREMDVKLAAGQIDNLHTALIQAEQSAAAIEFTTQLTSKAVSAYTQIMGMQI</sequence>
<evidence type="ECO:0000256" key="2">
    <source>
        <dbReference type="ARBA" id="ARBA00009272"/>
    </source>
</evidence>
<dbReference type="PANTHER" id="PTHR34653:SF1">
    <property type="entry name" value="FLAGELLAR HOOK-BASAL BODY COMPLEX PROTEIN FLIE"/>
    <property type="match status" value="1"/>
</dbReference>
<reference evidence="5 6" key="1">
    <citation type="submission" date="2015-09" db="EMBL/GenBank/DDBJ databases">
        <authorList>
            <consortium name="Pathogen Informatics"/>
        </authorList>
    </citation>
    <scope>NUCLEOTIDE SEQUENCE [LARGE SCALE GENOMIC DNA]</scope>
    <source>
        <strain evidence="5 6">2789STDY5608850</strain>
    </source>
</reference>
<dbReference type="Proteomes" id="UP000095651">
    <property type="component" value="Unassembled WGS sequence"/>
</dbReference>
<keyword evidence="5" id="KW-0966">Cell projection</keyword>
<keyword evidence="5" id="KW-0969">Cilium</keyword>